<proteinExistence type="predicted"/>
<dbReference type="Gene3D" id="3.40.50.300">
    <property type="entry name" value="P-loop containing nucleotide triphosphate hydrolases"/>
    <property type="match status" value="1"/>
</dbReference>
<gene>
    <name evidence="2" type="ORF">G7Z17_g3294</name>
</gene>
<sequence length="618" mass="70589">MNTDQPGPSLTSQESLQILQQLKDQLYHKQPQTGSGSQLRASLYGLGGVGKSQVARAYAHWLHEKQPDVSVFWVYASNAERFRQAFMSIAQHYHFPGYDDPTLNVLLLVKRWLEHKDRGQWLMVIDNADDTQLFFPSLQEPEVVTSTSQEEHLGLYIPECVHGSVLVTTRNKQVGLKFAKGNPPIEVGAMYGEESEQLLRAHLRDRNVASSELAELSARLEYLPLALVQAAAFIEMNTMAFSEYLGFLNRSDQSLADMLSEEFETVGRDSETPCSVTKTWMLSFEHIQKRNSLAIDLLSLMSFFNRHDISSEFLASYSEQQGQKERGEMQLQKALGLLKAFSFVTPRKDQSLDVHRLVQLVSQKWLAKKGRVRHFAGQALLTVSHAYPFGNYENWVTCRKYLPHVYAVLQFEGTGSRDERLGKATLLDSAAAYLHYQGQWVEAEKFQLQAVELRREEFGLDHPSTLTSMANLASTYRNQGRWDEAEKLEVQVMETNRMKLGVNHPDTLSSMANLASTFRDQGRWEEAEKLEGRWDEAEKLEIQVMETRKIILGVDHPDTLISIANLASTYRSQGRWEEAEKNQGRWEEAEELEVLVMETRKTKLGPNHPDTLTTEWRP</sequence>
<dbReference type="AlphaFoldDB" id="A0A9P5HCS6"/>
<reference evidence="2" key="1">
    <citation type="submission" date="2020-03" db="EMBL/GenBank/DDBJ databases">
        <title>Draft Genome Sequence of Cylindrodendrum hubeiense.</title>
        <authorList>
            <person name="Buettner E."/>
            <person name="Kellner H."/>
        </authorList>
    </citation>
    <scope>NUCLEOTIDE SEQUENCE</scope>
    <source>
        <strain evidence="2">IHI 201604</strain>
    </source>
</reference>
<accession>A0A9P5HCS6</accession>
<dbReference type="GO" id="GO:0016887">
    <property type="term" value="F:ATP hydrolysis activity"/>
    <property type="evidence" value="ECO:0007669"/>
    <property type="project" value="InterPro"/>
</dbReference>
<keyword evidence="3" id="KW-1185">Reference proteome</keyword>
<comment type="caution">
    <text evidence="2">The sequence shown here is derived from an EMBL/GenBank/DDBJ whole genome shotgun (WGS) entry which is preliminary data.</text>
</comment>
<dbReference type="SUPFAM" id="SSF48452">
    <property type="entry name" value="TPR-like"/>
    <property type="match status" value="1"/>
</dbReference>
<dbReference type="Pfam" id="PF13401">
    <property type="entry name" value="AAA_22"/>
    <property type="match status" value="1"/>
</dbReference>
<organism evidence="2 3">
    <name type="scientific">Cylindrodendrum hubeiense</name>
    <dbReference type="NCBI Taxonomy" id="595255"/>
    <lineage>
        <taxon>Eukaryota</taxon>
        <taxon>Fungi</taxon>
        <taxon>Dikarya</taxon>
        <taxon>Ascomycota</taxon>
        <taxon>Pezizomycotina</taxon>
        <taxon>Sordariomycetes</taxon>
        <taxon>Hypocreomycetidae</taxon>
        <taxon>Hypocreales</taxon>
        <taxon>Nectriaceae</taxon>
        <taxon>Cylindrodendrum</taxon>
    </lineage>
</organism>
<evidence type="ECO:0000259" key="1">
    <source>
        <dbReference type="Pfam" id="PF13401"/>
    </source>
</evidence>
<dbReference type="Gene3D" id="1.25.40.10">
    <property type="entry name" value="Tetratricopeptide repeat domain"/>
    <property type="match status" value="3"/>
</dbReference>
<protein>
    <recommendedName>
        <fullName evidence="1">ORC1/DEAH AAA+ ATPase domain-containing protein</fullName>
    </recommendedName>
</protein>
<name>A0A9P5HCS6_9HYPO</name>
<dbReference type="PANTHER" id="PTHR46082:SF6">
    <property type="entry name" value="AAA+ ATPASE DOMAIN-CONTAINING PROTEIN-RELATED"/>
    <property type="match status" value="1"/>
</dbReference>
<evidence type="ECO:0000313" key="3">
    <source>
        <dbReference type="Proteomes" id="UP000722485"/>
    </source>
</evidence>
<dbReference type="SUPFAM" id="SSF52540">
    <property type="entry name" value="P-loop containing nucleoside triphosphate hydrolases"/>
    <property type="match status" value="1"/>
</dbReference>
<dbReference type="Proteomes" id="UP000722485">
    <property type="component" value="Unassembled WGS sequence"/>
</dbReference>
<dbReference type="EMBL" id="JAANBB010000039">
    <property type="protein sequence ID" value="KAF7553925.1"/>
    <property type="molecule type" value="Genomic_DNA"/>
</dbReference>
<dbReference type="InterPro" id="IPR049945">
    <property type="entry name" value="AAA_22"/>
</dbReference>
<dbReference type="PANTHER" id="PTHR46082">
    <property type="entry name" value="ATP/GTP-BINDING PROTEIN-RELATED"/>
    <property type="match status" value="1"/>
</dbReference>
<dbReference type="InterPro" id="IPR011990">
    <property type="entry name" value="TPR-like_helical_dom_sf"/>
</dbReference>
<dbReference type="InterPro" id="IPR027417">
    <property type="entry name" value="P-loop_NTPase"/>
</dbReference>
<evidence type="ECO:0000313" key="2">
    <source>
        <dbReference type="EMBL" id="KAF7553925.1"/>
    </source>
</evidence>
<feature type="domain" description="ORC1/DEAH AAA+ ATPase" evidence="1">
    <location>
        <begin position="42"/>
        <end position="130"/>
    </location>
</feature>
<dbReference type="Pfam" id="PF13374">
    <property type="entry name" value="TPR_10"/>
    <property type="match status" value="2"/>
</dbReference>
<dbReference type="Pfam" id="PF13424">
    <property type="entry name" value="TPR_12"/>
    <property type="match status" value="2"/>
</dbReference>
<dbReference type="InterPro" id="IPR053137">
    <property type="entry name" value="NLR-like"/>
</dbReference>
<dbReference type="OrthoDB" id="427518at2759"/>